<name>A0A4S9YE67_AURPU</name>
<dbReference type="InterPro" id="IPR029063">
    <property type="entry name" value="SAM-dependent_MTases_sf"/>
</dbReference>
<comment type="similarity">
    <text evidence="4">Belongs to the class I-like SAM-binding methyltransferase superfamily.</text>
</comment>
<evidence type="ECO:0000256" key="1">
    <source>
        <dbReference type="ARBA" id="ARBA00005179"/>
    </source>
</evidence>
<sequence>MTAVGTKDKSVDWFQPELEDVNAQARSVLETYSNIPSDQVVPHVLRIRDTAWEVFPYPCIGQFRFLDMPLGGFNEYPEILKRLKSGNENYLDLGCCFGQDIRRLVNDGVPGSVLIGSDLHQGFLDLGYDLFKDKDKLDSKFIAADVFESQSALTPLAGKIDILHTSSFFHLFGYEGQKKIARRVVQLLKPQKDSLLVGRQVGNVRAHEEESSASGSGNMFLQNVESWKQMWEEIGEETGTQWDVNATLEDWPLVGNKVSWHKEGTKRIFFSVRRL</sequence>
<protein>
    <submittedName>
        <fullName evidence="5">Uncharacterized protein</fullName>
    </submittedName>
</protein>
<evidence type="ECO:0000256" key="4">
    <source>
        <dbReference type="ARBA" id="ARBA00038314"/>
    </source>
</evidence>
<dbReference type="InterPro" id="IPR051654">
    <property type="entry name" value="Meroterpenoid_MTases"/>
</dbReference>
<dbReference type="PANTHER" id="PTHR35897:SF1">
    <property type="entry name" value="METHYLTRANSFERASE AUSD"/>
    <property type="match status" value="1"/>
</dbReference>
<dbReference type="GO" id="GO:0016740">
    <property type="term" value="F:transferase activity"/>
    <property type="evidence" value="ECO:0007669"/>
    <property type="project" value="UniProtKB-KW"/>
</dbReference>
<evidence type="ECO:0000313" key="5">
    <source>
        <dbReference type="EMBL" id="THZ89474.1"/>
    </source>
</evidence>
<evidence type="ECO:0000256" key="2">
    <source>
        <dbReference type="ARBA" id="ARBA00022679"/>
    </source>
</evidence>
<reference evidence="5 6" key="1">
    <citation type="submission" date="2018-10" db="EMBL/GenBank/DDBJ databases">
        <title>Fifty Aureobasidium pullulans genomes reveal a recombining polyextremotolerant generalist.</title>
        <authorList>
            <person name="Gostincar C."/>
            <person name="Turk M."/>
            <person name="Zajc J."/>
            <person name="Gunde-Cimerman N."/>
        </authorList>
    </citation>
    <scope>NUCLEOTIDE SEQUENCE [LARGE SCALE GENOMIC DNA]</scope>
    <source>
        <strain evidence="5 6">EXF-3403</strain>
    </source>
</reference>
<gene>
    <name evidence="5" type="ORF">D6C84_00094</name>
</gene>
<dbReference type="PANTHER" id="PTHR35897">
    <property type="entry name" value="METHYLTRANSFERASE AUSD"/>
    <property type="match status" value="1"/>
</dbReference>
<organism evidence="5 6">
    <name type="scientific">Aureobasidium pullulans</name>
    <name type="common">Black yeast</name>
    <name type="synonym">Pullularia pullulans</name>
    <dbReference type="NCBI Taxonomy" id="5580"/>
    <lineage>
        <taxon>Eukaryota</taxon>
        <taxon>Fungi</taxon>
        <taxon>Dikarya</taxon>
        <taxon>Ascomycota</taxon>
        <taxon>Pezizomycotina</taxon>
        <taxon>Dothideomycetes</taxon>
        <taxon>Dothideomycetidae</taxon>
        <taxon>Dothideales</taxon>
        <taxon>Saccotheciaceae</taxon>
        <taxon>Aureobasidium</taxon>
    </lineage>
</organism>
<comment type="pathway">
    <text evidence="1">Secondary metabolite biosynthesis.</text>
</comment>
<comment type="caution">
    <text evidence="5">The sequence shown here is derived from an EMBL/GenBank/DDBJ whole genome shotgun (WGS) entry which is preliminary data.</text>
</comment>
<keyword evidence="2" id="KW-0808">Transferase</keyword>
<dbReference type="EMBL" id="QZBT01000001">
    <property type="protein sequence ID" value="THZ89474.1"/>
    <property type="molecule type" value="Genomic_DNA"/>
</dbReference>
<evidence type="ECO:0000313" key="6">
    <source>
        <dbReference type="Proteomes" id="UP000310039"/>
    </source>
</evidence>
<keyword evidence="3" id="KW-0949">S-adenosyl-L-methionine</keyword>
<dbReference type="AlphaFoldDB" id="A0A4S9YE67"/>
<accession>A0A4S9YE67</accession>
<dbReference type="SUPFAM" id="SSF53335">
    <property type="entry name" value="S-adenosyl-L-methionine-dependent methyltransferases"/>
    <property type="match status" value="1"/>
</dbReference>
<dbReference type="Gene3D" id="3.40.50.150">
    <property type="entry name" value="Vaccinia Virus protein VP39"/>
    <property type="match status" value="1"/>
</dbReference>
<proteinExistence type="inferred from homology"/>
<dbReference type="Proteomes" id="UP000310039">
    <property type="component" value="Unassembled WGS sequence"/>
</dbReference>
<evidence type="ECO:0000256" key="3">
    <source>
        <dbReference type="ARBA" id="ARBA00022691"/>
    </source>
</evidence>